<dbReference type="EC" id="3.1.4.4" evidence="5"/>
<dbReference type="InterPro" id="IPR016555">
    <property type="entry name" value="PLipase_D_euk"/>
</dbReference>
<dbReference type="Gene3D" id="3.30.870.10">
    <property type="entry name" value="Endonuclease Chain A"/>
    <property type="match status" value="2"/>
</dbReference>
<dbReference type="GO" id="GO:0035556">
    <property type="term" value="P:intracellular signal transduction"/>
    <property type="evidence" value="ECO:0007669"/>
    <property type="project" value="InterPro"/>
</dbReference>
<evidence type="ECO:0000256" key="4">
    <source>
        <dbReference type="ARBA" id="ARBA00023098"/>
    </source>
</evidence>
<gene>
    <name evidence="7" type="ORF">CVT26_002807</name>
</gene>
<name>A0A409Y388_9AGAR</name>
<evidence type="ECO:0000256" key="3">
    <source>
        <dbReference type="ARBA" id="ARBA00022963"/>
    </source>
</evidence>
<dbReference type="Pfam" id="PF00614">
    <property type="entry name" value="PLDc"/>
    <property type="match status" value="1"/>
</dbReference>
<dbReference type="PIRSF" id="PIRSF009376">
    <property type="entry name" value="Phospholipase_D_euk"/>
    <property type="match status" value="1"/>
</dbReference>
<dbReference type="CDD" id="cd09138">
    <property type="entry name" value="PLDc_vPLD1_2_yPLD_like_1"/>
    <property type="match status" value="1"/>
</dbReference>
<dbReference type="InterPro" id="IPR001736">
    <property type="entry name" value="PLipase_D/transphosphatidylase"/>
</dbReference>
<keyword evidence="1" id="KW-0677">Repeat</keyword>
<dbReference type="STRING" id="231916.A0A409Y388"/>
<evidence type="ECO:0000259" key="6">
    <source>
        <dbReference type="PROSITE" id="PS50035"/>
    </source>
</evidence>
<dbReference type="GO" id="GO:0006654">
    <property type="term" value="P:phosphatidic acid biosynthetic process"/>
    <property type="evidence" value="ECO:0007669"/>
    <property type="project" value="InterPro"/>
</dbReference>
<organism evidence="7 8">
    <name type="scientific">Gymnopilus dilepis</name>
    <dbReference type="NCBI Taxonomy" id="231916"/>
    <lineage>
        <taxon>Eukaryota</taxon>
        <taxon>Fungi</taxon>
        <taxon>Dikarya</taxon>
        <taxon>Basidiomycota</taxon>
        <taxon>Agaricomycotina</taxon>
        <taxon>Agaricomycetes</taxon>
        <taxon>Agaricomycetidae</taxon>
        <taxon>Agaricales</taxon>
        <taxon>Agaricineae</taxon>
        <taxon>Hymenogastraceae</taxon>
        <taxon>Gymnopilus</taxon>
    </lineage>
</organism>
<evidence type="ECO:0000256" key="1">
    <source>
        <dbReference type="ARBA" id="ARBA00022737"/>
    </source>
</evidence>
<evidence type="ECO:0000313" key="8">
    <source>
        <dbReference type="Proteomes" id="UP000284706"/>
    </source>
</evidence>
<keyword evidence="3 5" id="KW-0442">Lipid degradation</keyword>
<comment type="caution">
    <text evidence="7">The sequence shown here is derived from an EMBL/GenBank/DDBJ whole genome shotgun (WGS) entry which is preliminary data.</text>
</comment>
<proteinExistence type="inferred from homology"/>
<reference evidence="7 8" key="1">
    <citation type="journal article" date="2018" name="Evol. Lett.">
        <title>Horizontal gene cluster transfer increased hallucinogenic mushroom diversity.</title>
        <authorList>
            <person name="Reynolds H.T."/>
            <person name="Vijayakumar V."/>
            <person name="Gluck-Thaler E."/>
            <person name="Korotkin H.B."/>
            <person name="Matheny P.B."/>
            <person name="Slot J.C."/>
        </authorList>
    </citation>
    <scope>NUCLEOTIDE SEQUENCE [LARGE SCALE GENOMIC DNA]</scope>
    <source>
        <strain evidence="7 8">SRW20</strain>
    </source>
</reference>
<evidence type="ECO:0000256" key="5">
    <source>
        <dbReference type="PIRNR" id="PIRNR009376"/>
    </source>
</evidence>
<evidence type="ECO:0000256" key="2">
    <source>
        <dbReference type="ARBA" id="ARBA00022801"/>
    </source>
</evidence>
<dbReference type="SMART" id="SM00155">
    <property type="entry name" value="PLDc"/>
    <property type="match status" value="2"/>
</dbReference>
<dbReference type="GO" id="GO:0004630">
    <property type="term" value="F:phospholipase D activity"/>
    <property type="evidence" value="ECO:0007669"/>
    <property type="project" value="UniProtKB-UniRule"/>
</dbReference>
<accession>A0A409Y388</accession>
<comment type="similarity">
    <text evidence="5">Belongs to the phospholipase D family.</text>
</comment>
<keyword evidence="8" id="KW-1185">Reference proteome</keyword>
<dbReference type="GO" id="GO:0009395">
    <property type="term" value="P:phospholipid catabolic process"/>
    <property type="evidence" value="ECO:0007669"/>
    <property type="project" value="TreeGrafter"/>
</dbReference>
<keyword evidence="2 5" id="KW-0378">Hydrolase</keyword>
<dbReference type="PROSITE" id="PS50035">
    <property type="entry name" value="PLD"/>
    <property type="match status" value="1"/>
</dbReference>
<keyword evidence="4" id="KW-0443">Lipid metabolism</keyword>
<dbReference type="CDD" id="cd09141">
    <property type="entry name" value="PLDc_vPLD1_2_yPLD_like_2"/>
    <property type="match status" value="1"/>
</dbReference>
<sequence>MSFLKSKFEEGLNALKNLPETQQAGDALKLVNKVARNTRAEVIGILNPNRRHDEPHEIAEDNLRAEIRRGHRFQSFAAERSGNIAKWHVDGHDYMWAVSEIIDRATEAIFILDWWLTPELYLRRPPAYFPEWRLDRLLKKKAEQGVKVHVIVYKEVTQTMNMSSHHTKEALEALHPNITCMRHPDHIGAKDSVEFWSHHEKLVIVDNQWAAVGGIDLCFGRWDTHTHPLADVHPTDFSKTLFPGQDYNNARVADFKDVTSYVSNTLSIQETPRMPWHDVHLTLEGPAVLDLAQHFVERWNEVKKRKYRDNDNMPWLAFPHEPEPWAPNEAIARHPHLAKWAAMGHKYKQRWHGPAADEMPILHSHRGQSMRVQAIRSVSDWSHGVLTESSIQEAYIQLIRESEHYIYIENQFFISATKTGGAVVNQIAAALTERIIRAAKDGQKFKVVVLIPEVPGFAGDVKSESSIKTIMAAQYRTINRGGSSIYEEIRKAGYEPTDYIRFYHLRSYDRINAPEGKSLDCFIKQMEQNSNVKFSEAQVALARQWVGGDELTLQKEVTLVVPQEESLVPADKSKPQATEKVPIPADENAARQVIETFQSGADNLRSDDPVSDNVAQHMLADKTSLFDEQWLGTPEEELKAYVSELLYIHSKVMIVDDRRVIGDGDSEIALVVEDDDMIDSTMNGEPYQASRFAATLRRALYKEHLGLIPPQFCDSRDPEVTPFMRPAPHPQKDQTSSREDAMVADPLGQDTETLLNTTARKNREIFTELFRPIPTNLNYRPKVKVGHVVEGVPLDRVKSRLSEVRGALVECPLDFLIDDNDFVSGPEWSGLNPTLPIYI</sequence>
<dbReference type="InParanoid" id="A0A409Y388"/>
<dbReference type="Proteomes" id="UP000284706">
    <property type="component" value="Unassembled WGS sequence"/>
</dbReference>
<dbReference type="AlphaFoldDB" id="A0A409Y388"/>
<dbReference type="SUPFAM" id="SSF56024">
    <property type="entry name" value="Phospholipase D/nuclease"/>
    <property type="match status" value="2"/>
</dbReference>
<dbReference type="InterPro" id="IPR015679">
    <property type="entry name" value="PLipase_D_fam"/>
</dbReference>
<comment type="catalytic activity">
    <reaction evidence="5">
        <text>a 1,2-diacyl-sn-glycero-3-phosphocholine + H2O = a 1,2-diacyl-sn-glycero-3-phosphate + choline + H(+)</text>
        <dbReference type="Rhea" id="RHEA:14445"/>
        <dbReference type="ChEBI" id="CHEBI:15354"/>
        <dbReference type="ChEBI" id="CHEBI:15377"/>
        <dbReference type="ChEBI" id="CHEBI:15378"/>
        <dbReference type="ChEBI" id="CHEBI:57643"/>
        <dbReference type="ChEBI" id="CHEBI:58608"/>
        <dbReference type="EC" id="3.1.4.4"/>
    </reaction>
</comment>
<dbReference type="PANTHER" id="PTHR18896">
    <property type="entry name" value="PHOSPHOLIPASE D"/>
    <property type="match status" value="1"/>
</dbReference>
<protein>
    <recommendedName>
        <fullName evidence="5">Phospholipase</fullName>
        <ecNumber evidence="5">3.1.4.4</ecNumber>
    </recommendedName>
</protein>
<evidence type="ECO:0000313" key="7">
    <source>
        <dbReference type="EMBL" id="PPQ97459.1"/>
    </source>
</evidence>
<feature type="domain" description="PLD phosphodiesterase" evidence="6">
    <location>
        <begin position="194"/>
        <end position="221"/>
    </location>
</feature>
<dbReference type="OrthoDB" id="14911at2759"/>
<dbReference type="EMBL" id="NHYE01001247">
    <property type="protein sequence ID" value="PPQ97459.1"/>
    <property type="molecule type" value="Genomic_DNA"/>
</dbReference>
<dbReference type="PANTHER" id="PTHR18896:SF186">
    <property type="entry name" value="PHOSPHOLIPASE D"/>
    <property type="match status" value="1"/>
</dbReference>